<accession>A0ABQ8JPG8</accession>
<proteinExistence type="predicted"/>
<dbReference type="EMBL" id="NJHN03000029">
    <property type="protein sequence ID" value="KAH9424492.1"/>
    <property type="molecule type" value="Genomic_DNA"/>
</dbReference>
<protein>
    <submittedName>
        <fullName evidence="1">Uncharacterized protein</fullName>
    </submittedName>
</protein>
<evidence type="ECO:0000313" key="1">
    <source>
        <dbReference type="EMBL" id="KAH9424492.1"/>
    </source>
</evidence>
<reference evidence="1 2" key="2">
    <citation type="journal article" date="2022" name="Mol. Biol. Evol.">
        <title>Comparative Genomics Reveals Insights into the Divergent Evolution of Astigmatic Mites and Household Pest Adaptations.</title>
        <authorList>
            <person name="Xiong Q."/>
            <person name="Wan A.T."/>
            <person name="Liu X."/>
            <person name="Fung C.S."/>
            <person name="Xiao X."/>
            <person name="Malainual N."/>
            <person name="Hou J."/>
            <person name="Wang L."/>
            <person name="Wang M."/>
            <person name="Yang K.Y."/>
            <person name="Cui Y."/>
            <person name="Leung E.L."/>
            <person name="Nong W."/>
            <person name="Shin S.K."/>
            <person name="Au S.W."/>
            <person name="Jeong K.Y."/>
            <person name="Chew F.T."/>
            <person name="Hui J.H."/>
            <person name="Leung T.F."/>
            <person name="Tungtrongchitr A."/>
            <person name="Zhong N."/>
            <person name="Liu Z."/>
            <person name="Tsui S.K."/>
        </authorList>
    </citation>
    <scope>NUCLEOTIDE SEQUENCE [LARGE SCALE GENOMIC DNA]</scope>
    <source>
        <strain evidence="1">Derp</strain>
    </source>
</reference>
<name>A0ABQ8JPG8_DERPT</name>
<sequence>MYNQQSTIIIKSMIRVETKKKSTIPVFVDIQCHEQQQQMMIMMSVKNMKMSSSMMIWLSKKRKRKKPDPDLYVDVDVDVGAESVTVIDFFNIKYAITNVDDREIPSPQCTRIFPFGVLSTAISIKLAAD</sequence>
<comment type="caution">
    <text evidence="1">The sequence shown here is derived from an EMBL/GenBank/DDBJ whole genome shotgun (WGS) entry which is preliminary data.</text>
</comment>
<gene>
    <name evidence="1" type="ORF">DERP_004677</name>
</gene>
<evidence type="ECO:0000313" key="2">
    <source>
        <dbReference type="Proteomes" id="UP000887458"/>
    </source>
</evidence>
<organism evidence="1 2">
    <name type="scientific">Dermatophagoides pteronyssinus</name>
    <name type="common">European house dust mite</name>
    <dbReference type="NCBI Taxonomy" id="6956"/>
    <lineage>
        <taxon>Eukaryota</taxon>
        <taxon>Metazoa</taxon>
        <taxon>Ecdysozoa</taxon>
        <taxon>Arthropoda</taxon>
        <taxon>Chelicerata</taxon>
        <taxon>Arachnida</taxon>
        <taxon>Acari</taxon>
        <taxon>Acariformes</taxon>
        <taxon>Sarcoptiformes</taxon>
        <taxon>Astigmata</taxon>
        <taxon>Psoroptidia</taxon>
        <taxon>Analgoidea</taxon>
        <taxon>Pyroglyphidae</taxon>
        <taxon>Dermatophagoidinae</taxon>
        <taxon>Dermatophagoides</taxon>
    </lineage>
</organism>
<reference evidence="1 2" key="1">
    <citation type="journal article" date="2018" name="J. Allergy Clin. Immunol.">
        <title>High-quality assembly of Dermatophagoides pteronyssinus genome and transcriptome reveals a wide range of novel allergens.</title>
        <authorList>
            <person name="Liu X.Y."/>
            <person name="Yang K.Y."/>
            <person name="Wang M.Q."/>
            <person name="Kwok J.S."/>
            <person name="Zeng X."/>
            <person name="Yang Z."/>
            <person name="Xiao X.J."/>
            <person name="Lau C.P."/>
            <person name="Li Y."/>
            <person name="Huang Z.M."/>
            <person name="Ba J.G."/>
            <person name="Yim A.K."/>
            <person name="Ouyang C.Y."/>
            <person name="Ngai S.M."/>
            <person name="Chan T.F."/>
            <person name="Leung E.L."/>
            <person name="Liu L."/>
            <person name="Liu Z.G."/>
            <person name="Tsui S.K."/>
        </authorList>
    </citation>
    <scope>NUCLEOTIDE SEQUENCE [LARGE SCALE GENOMIC DNA]</scope>
    <source>
        <strain evidence="1">Derp</strain>
    </source>
</reference>
<keyword evidence="2" id="KW-1185">Reference proteome</keyword>
<dbReference type="Proteomes" id="UP000887458">
    <property type="component" value="Unassembled WGS sequence"/>
</dbReference>